<dbReference type="EMBL" id="DXBN01000236">
    <property type="protein sequence ID" value="HIZ54289.1"/>
    <property type="molecule type" value="Genomic_DNA"/>
</dbReference>
<proteinExistence type="predicted"/>
<reference evidence="1" key="2">
    <citation type="submission" date="2021-04" db="EMBL/GenBank/DDBJ databases">
        <authorList>
            <person name="Gilroy R."/>
        </authorList>
    </citation>
    <scope>NUCLEOTIDE SEQUENCE</scope>
    <source>
        <strain evidence="1">CHK172-16539</strain>
    </source>
</reference>
<name>A0A9D2F878_9ENTE</name>
<dbReference type="Proteomes" id="UP000824063">
    <property type="component" value="Unassembled WGS sequence"/>
</dbReference>
<evidence type="ECO:0000313" key="2">
    <source>
        <dbReference type="Proteomes" id="UP000824063"/>
    </source>
</evidence>
<organism evidence="1 2">
    <name type="scientific">Candidatus Enterococcus avicola</name>
    <dbReference type="NCBI Taxonomy" id="2838561"/>
    <lineage>
        <taxon>Bacteria</taxon>
        <taxon>Bacillati</taxon>
        <taxon>Bacillota</taxon>
        <taxon>Bacilli</taxon>
        <taxon>Lactobacillales</taxon>
        <taxon>Enterococcaceae</taxon>
        <taxon>Enterococcus</taxon>
    </lineage>
</organism>
<dbReference type="AlphaFoldDB" id="A0A9D2F878"/>
<reference evidence="1" key="1">
    <citation type="journal article" date="2021" name="PeerJ">
        <title>Extensive microbial diversity within the chicken gut microbiome revealed by metagenomics and culture.</title>
        <authorList>
            <person name="Gilroy R."/>
            <person name="Ravi A."/>
            <person name="Getino M."/>
            <person name="Pursley I."/>
            <person name="Horton D.L."/>
            <person name="Alikhan N.F."/>
            <person name="Baker D."/>
            <person name="Gharbi K."/>
            <person name="Hall N."/>
            <person name="Watson M."/>
            <person name="Adriaenssens E.M."/>
            <person name="Foster-Nyarko E."/>
            <person name="Jarju S."/>
            <person name="Secka A."/>
            <person name="Antonio M."/>
            <person name="Oren A."/>
            <person name="Chaudhuri R.R."/>
            <person name="La Ragione R."/>
            <person name="Hildebrand F."/>
            <person name="Pallen M.J."/>
        </authorList>
    </citation>
    <scope>NUCLEOTIDE SEQUENCE</scope>
    <source>
        <strain evidence="1">CHK172-16539</strain>
    </source>
</reference>
<evidence type="ECO:0000313" key="1">
    <source>
        <dbReference type="EMBL" id="HIZ54289.1"/>
    </source>
</evidence>
<accession>A0A9D2F878</accession>
<gene>
    <name evidence="1" type="ORF">IAA20_10140</name>
</gene>
<protein>
    <submittedName>
        <fullName evidence="1">Uncharacterized protein</fullName>
    </submittedName>
</protein>
<sequence length="111" mass="12181">MKSSTKVTVGLSIAAVAGIATTVLVSEKVIRKALEISNRRKVKNFIKVKLKGNEKLLDIVDHLDDKEIETLVSAGKKMSQGFERVSSYGETVADATHDTKEKVTNFVESLF</sequence>
<comment type="caution">
    <text evidence="1">The sequence shown here is derived from an EMBL/GenBank/DDBJ whole genome shotgun (WGS) entry which is preliminary data.</text>
</comment>